<dbReference type="Proteomes" id="UP000316614">
    <property type="component" value="Chromosome"/>
</dbReference>
<organism evidence="1 2">
    <name type="scientific">Echinicola soli</name>
    <dbReference type="NCBI Taxonomy" id="2591634"/>
    <lineage>
        <taxon>Bacteria</taxon>
        <taxon>Pseudomonadati</taxon>
        <taxon>Bacteroidota</taxon>
        <taxon>Cytophagia</taxon>
        <taxon>Cytophagales</taxon>
        <taxon>Cyclobacteriaceae</taxon>
        <taxon>Echinicola</taxon>
    </lineage>
</organism>
<evidence type="ECO:0000313" key="1">
    <source>
        <dbReference type="EMBL" id="QDH78082.1"/>
    </source>
</evidence>
<dbReference type="OrthoDB" id="842546at2"/>
<proteinExistence type="predicted"/>
<dbReference type="KEGG" id="echi:FKX85_03135"/>
<dbReference type="AlphaFoldDB" id="A0A514CE24"/>
<reference evidence="1 2" key="1">
    <citation type="submission" date="2019-06" db="EMBL/GenBank/DDBJ databases">
        <title>Echinicola alkalisoli sp. nov. isolated from saline soil.</title>
        <authorList>
            <person name="Sun J.-Q."/>
            <person name="Xu L."/>
        </authorList>
    </citation>
    <scope>NUCLEOTIDE SEQUENCE [LARGE SCALE GENOMIC DNA]</scope>
    <source>
        <strain evidence="1 2">LN3S3</strain>
    </source>
</reference>
<protein>
    <submittedName>
        <fullName evidence="1">Uncharacterized protein</fullName>
    </submittedName>
</protein>
<name>A0A514CE24_9BACT</name>
<sequence>MKGKNFILEIISVWLLSSCIGTDRLERVNRDYELKNGTSHNMKVDFYQMGHHTGTVIISGTGLIRKGMSSNDGGNYISGAEALSMDSVGVTYNDTRRQIYYYSYKDHELLSLPESTRNILDDRVFEVVSNILYRFTFTEEDYQNAEVIEGD</sequence>
<dbReference type="RefSeq" id="WP_141613344.1">
    <property type="nucleotide sequence ID" value="NZ_CP041253.1"/>
</dbReference>
<gene>
    <name evidence="1" type="ORF">FKX85_03135</name>
</gene>
<accession>A0A514CE24</accession>
<evidence type="ECO:0000313" key="2">
    <source>
        <dbReference type="Proteomes" id="UP000316614"/>
    </source>
</evidence>
<dbReference type="EMBL" id="CP041253">
    <property type="protein sequence ID" value="QDH78082.1"/>
    <property type="molecule type" value="Genomic_DNA"/>
</dbReference>
<keyword evidence="2" id="KW-1185">Reference proteome</keyword>